<evidence type="ECO:0000313" key="3">
    <source>
        <dbReference type="EMBL" id="OWF48886.1"/>
    </source>
</evidence>
<feature type="coiled-coil region" evidence="1">
    <location>
        <begin position="7"/>
        <end position="105"/>
    </location>
</feature>
<reference evidence="3 4" key="1">
    <citation type="journal article" date="2017" name="Nat. Ecol. Evol.">
        <title>Scallop genome provides insights into evolution of bilaterian karyotype and development.</title>
        <authorList>
            <person name="Wang S."/>
            <person name="Zhang J."/>
            <person name="Jiao W."/>
            <person name="Li J."/>
            <person name="Xun X."/>
            <person name="Sun Y."/>
            <person name="Guo X."/>
            <person name="Huan P."/>
            <person name="Dong B."/>
            <person name="Zhang L."/>
            <person name="Hu X."/>
            <person name="Sun X."/>
            <person name="Wang J."/>
            <person name="Zhao C."/>
            <person name="Wang Y."/>
            <person name="Wang D."/>
            <person name="Huang X."/>
            <person name="Wang R."/>
            <person name="Lv J."/>
            <person name="Li Y."/>
            <person name="Zhang Z."/>
            <person name="Liu B."/>
            <person name="Lu W."/>
            <person name="Hui Y."/>
            <person name="Liang J."/>
            <person name="Zhou Z."/>
            <person name="Hou R."/>
            <person name="Li X."/>
            <person name="Liu Y."/>
            <person name="Li H."/>
            <person name="Ning X."/>
            <person name="Lin Y."/>
            <person name="Zhao L."/>
            <person name="Xing Q."/>
            <person name="Dou J."/>
            <person name="Li Y."/>
            <person name="Mao J."/>
            <person name="Guo H."/>
            <person name="Dou H."/>
            <person name="Li T."/>
            <person name="Mu C."/>
            <person name="Jiang W."/>
            <person name="Fu Q."/>
            <person name="Fu X."/>
            <person name="Miao Y."/>
            <person name="Liu J."/>
            <person name="Yu Q."/>
            <person name="Li R."/>
            <person name="Liao H."/>
            <person name="Li X."/>
            <person name="Kong Y."/>
            <person name="Jiang Z."/>
            <person name="Chourrout D."/>
            <person name="Li R."/>
            <person name="Bao Z."/>
        </authorList>
    </citation>
    <scope>NUCLEOTIDE SEQUENCE [LARGE SCALE GENOMIC DNA]</scope>
    <source>
        <strain evidence="3 4">PY_sf001</strain>
    </source>
</reference>
<gene>
    <name evidence="3" type="ORF">KP79_PYT08727</name>
</gene>
<proteinExistence type="predicted"/>
<organism evidence="3 4">
    <name type="scientific">Mizuhopecten yessoensis</name>
    <name type="common">Japanese scallop</name>
    <name type="synonym">Patinopecten yessoensis</name>
    <dbReference type="NCBI Taxonomy" id="6573"/>
    <lineage>
        <taxon>Eukaryota</taxon>
        <taxon>Metazoa</taxon>
        <taxon>Spiralia</taxon>
        <taxon>Lophotrochozoa</taxon>
        <taxon>Mollusca</taxon>
        <taxon>Bivalvia</taxon>
        <taxon>Autobranchia</taxon>
        <taxon>Pteriomorphia</taxon>
        <taxon>Pectinida</taxon>
        <taxon>Pectinoidea</taxon>
        <taxon>Pectinidae</taxon>
        <taxon>Mizuhopecten</taxon>
    </lineage>
</organism>
<dbReference type="Proteomes" id="UP000242188">
    <property type="component" value="Unassembled WGS sequence"/>
</dbReference>
<feature type="compositionally biased region" description="Polar residues" evidence="2">
    <location>
        <begin position="162"/>
        <end position="171"/>
    </location>
</feature>
<keyword evidence="1" id="KW-0175">Coiled coil</keyword>
<feature type="compositionally biased region" description="Polar residues" evidence="2">
    <location>
        <begin position="184"/>
        <end position="193"/>
    </location>
</feature>
<dbReference type="EMBL" id="NEDP02003363">
    <property type="protein sequence ID" value="OWF48886.1"/>
    <property type="molecule type" value="Genomic_DNA"/>
</dbReference>
<evidence type="ECO:0000313" key="4">
    <source>
        <dbReference type="Proteomes" id="UP000242188"/>
    </source>
</evidence>
<feature type="region of interest" description="Disordered" evidence="2">
    <location>
        <begin position="143"/>
        <end position="216"/>
    </location>
</feature>
<protein>
    <submittedName>
        <fullName evidence="3">Vimentin-type intermediate filament-associated coiled-coil protein</fullName>
    </submittedName>
</protein>
<accession>A0A210QJL8</accession>
<dbReference type="OrthoDB" id="6413631at2759"/>
<evidence type="ECO:0000256" key="1">
    <source>
        <dbReference type="SAM" id="Coils"/>
    </source>
</evidence>
<feature type="compositionally biased region" description="Polar residues" evidence="2">
    <location>
        <begin position="143"/>
        <end position="152"/>
    </location>
</feature>
<evidence type="ECO:0000256" key="2">
    <source>
        <dbReference type="SAM" id="MobiDB-lite"/>
    </source>
</evidence>
<sequence length="216" mass="24847">MLSRTNIQEANKHLHAMHQRIASLENTIQHQNQTLIDRDLMYQQQFQQLKAGKEEEVKELQSRLHEEEHNSKEKDGLLDVQKQLTEEKDLKIRDLEEKVDILNQVLQFLPNLKSMVGVLDSVNHSETLMNGDVESMHGNLRTNYSMSHTPRASSLAKHYVTNPRSRNFSISEDSDEDHLPNTDGGPQTGLNTDPTDHNEPPIIESQDTLQGKEYYL</sequence>
<dbReference type="AlphaFoldDB" id="A0A210QJL8"/>
<comment type="caution">
    <text evidence="3">The sequence shown here is derived from an EMBL/GenBank/DDBJ whole genome shotgun (WGS) entry which is preliminary data.</text>
</comment>
<name>A0A210QJL8_MIZYE</name>
<keyword evidence="4" id="KW-1185">Reference proteome</keyword>